<reference evidence="2" key="2">
    <citation type="submission" date="2016-04" db="EMBL/GenBank/DDBJ databases">
        <title>First Complete Genome Sequence of a Subdivision 6 Acidobacterium.</title>
        <authorList>
            <person name="Huang S."/>
            <person name="Vieira S."/>
            <person name="Bunk B."/>
            <person name="Riedel T."/>
            <person name="Sproeer C."/>
            <person name="Overmann J."/>
        </authorList>
    </citation>
    <scope>NUCLEOTIDE SEQUENCE [LARGE SCALE GENOMIC DNA]</scope>
    <source>
        <strain evidence="2">DSM 100886 HEG_-6_39</strain>
    </source>
</reference>
<reference evidence="1 2" key="1">
    <citation type="journal article" date="2016" name="Genome Announc.">
        <title>First Complete Genome Sequence of a Subdivision 6 Acidobacterium Strain.</title>
        <authorList>
            <person name="Huang S."/>
            <person name="Vieira S."/>
            <person name="Bunk B."/>
            <person name="Riedel T."/>
            <person name="Sproer C."/>
            <person name="Overmann J."/>
        </authorList>
    </citation>
    <scope>NUCLEOTIDE SEQUENCE [LARGE SCALE GENOMIC DNA]</scope>
    <source>
        <strain evidence="2">DSM 100886 HEG_-6_39</strain>
    </source>
</reference>
<gene>
    <name evidence="1" type="ORF">LuPra_02725</name>
</gene>
<evidence type="ECO:0000313" key="1">
    <source>
        <dbReference type="EMBL" id="AMY09508.1"/>
    </source>
</evidence>
<dbReference type="STRING" id="1855912.LuPra_02725"/>
<dbReference type="EMBL" id="CP015136">
    <property type="protein sequence ID" value="AMY09508.1"/>
    <property type="molecule type" value="Genomic_DNA"/>
</dbReference>
<keyword evidence="2" id="KW-1185">Reference proteome</keyword>
<organism evidence="1 2">
    <name type="scientific">Luteitalea pratensis</name>
    <dbReference type="NCBI Taxonomy" id="1855912"/>
    <lineage>
        <taxon>Bacteria</taxon>
        <taxon>Pseudomonadati</taxon>
        <taxon>Acidobacteriota</taxon>
        <taxon>Vicinamibacteria</taxon>
        <taxon>Vicinamibacterales</taxon>
        <taxon>Vicinamibacteraceae</taxon>
        <taxon>Luteitalea</taxon>
    </lineage>
</organism>
<accession>A0A143PN42</accession>
<dbReference type="KEGG" id="abac:LuPra_02725"/>
<protein>
    <submittedName>
        <fullName evidence="1">Uncharacterized protein</fullName>
    </submittedName>
</protein>
<dbReference type="RefSeq" id="WP_110171254.1">
    <property type="nucleotide sequence ID" value="NZ_CP015136.1"/>
</dbReference>
<evidence type="ECO:0000313" key="2">
    <source>
        <dbReference type="Proteomes" id="UP000076079"/>
    </source>
</evidence>
<sequence length="197" mass="21554">MAKELSWRALLIVAIVGLPEPTLAQSQGAIELLQQLRAEVAQVRNEVQPRRFYVTQDAFRGEHALNACTAGFHMASLWEIFDVTTLKYDTQLGRTLPDSGEGPPAGQRGWIRTGGGSTPFVFGTRPANCAAWTTDLDPGLMAAGTTVALTDTWFPSLIHDSESPPTLYRLDPAEIHPWVAHLNSCTSAVPVWCVQDR</sequence>
<dbReference type="AlphaFoldDB" id="A0A143PN42"/>
<name>A0A143PN42_LUTPR</name>
<proteinExistence type="predicted"/>
<dbReference type="Proteomes" id="UP000076079">
    <property type="component" value="Chromosome"/>
</dbReference>